<sequence>MCTTTPSYISDMPQLDSPINNDAAIPNSESDAFSPGPFSNPQSPHKINEWMSGFAVPRWRPIAGILPEKPTILQRSALSPSSSLEAARSNHVISALKKDIAFEMVYHNTVALQLNRVMLEKAQEDLSNADEHVGYV</sequence>
<dbReference type="AlphaFoldDB" id="A0AAD4BJB2"/>
<comment type="caution">
    <text evidence="2">The sequence shown here is derived from an EMBL/GenBank/DDBJ whole genome shotgun (WGS) entry which is preliminary data.</text>
</comment>
<proteinExistence type="predicted"/>
<reference evidence="2" key="1">
    <citation type="submission" date="2019-10" db="EMBL/GenBank/DDBJ databases">
        <authorList>
            <consortium name="DOE Joint Genome Institute"/>
            <person name="Kuo A."/>
            <person name="Miyauchi S."/>
            <person name="Kiss E."/>
            <person name="Drula E."/>
            <person name="Kohler A."/>
            <person name="Sanchez-Garcia M."/>
            <person name="Andreopoulos B."/>
            <person name="Barry K.W."/>
            <person name="Bonito G."/>
            <person name="Buee M."/>
            <person name="Carver A."/>
            <person name="Chen C."/>
            <person name="Cichocki N."/>
            <person name="Clum A."/>
            <person name="Culley D."/>
            <person name="Crous P.W."/>
            <person name="Fauchery L."/>
            <person name="Girlanda M."/>
            <person name="Hayes R."/>
            <person name="Keri Z."/>
            <person name="LaButti K."/>
            <person name="Lipzen A."/>
            <person name="Lombard V."/>
            <person name="Magnuson J."/>
            <person name="Maillard F."/>
            <person name="Morin E."/>
            <person name="Murat C."/>
            <person name="Nolan M."/>
            <person name="Ohm R."/>
            <person name="Pangilinan J."/>
            <person name="Pereira M."/>
            <person name="Perotto S."/>
            <person name="Peter M."/>
            <person name="Riley R."/>
            <person name="Sitrit Y."/>
            <person name="Stielow B."/>
            <person name="Szollosi G."/>
            <person name="Zifcakova L."/>
            <person name="Stursova M."/>
            <person name="Spatafora J.W."/>
            <person name="Tedersoo L."/>
            <person name="Vaario L.-M."/>
            <person name="Yamada A."/>
            <person name="Yan M."/>
            <person name="Wang P."/>
            <person name="Xu J."/>
            <person name="Bruns T."/>
            <person name="Baldrian P."/>
            <person name="Vilgalys R."/>
            <person name="Henrissat B."/>
            <person name="Grigoriev I.V."/>
            <person name="Hibbett D."/>
            <person name="Nagy L.G."/>
            <person name="Martin F.M."/>
        </authorList>
    </citation>
    <scope>NUCLEOTIDE SEQUENCE</scope>
    <source>
        <strain evidence="2">BED1</strain>
    </source>
</reference>
<feature type="region of interest" description="Disordered" evidence="1">
    <location>
        <begin position="1"/>
        <end position="44"/>
    </location>
</feature>
<reference evidence="2" key="2">
    <citation type="journal article" date="2020" name="Nat. Commun.">
        <title>Large-scale genome sequencing of mycorrhizal fungi provides insights into the early evolution of symbiotic traits.</title>
        <authorList>
            <person name="Miyauchi S."/>
            <person name="Kiss E."/>
            <person name="Kuo A."/>
            <person name="Drula E."/>
            <person name="Kohler A."/>
            <person name="Sanchez-Garcia M."/>
            <person name="Morin E."/>
            <person name="Andreopoulos B."/>
            <person name="Barry K.W."/>
            <person name="Bonito G."/>
            <person name="Buee M."/>
            <person name="Carver A."/>
            <person name="Chen C."/>
            <person name="Cichocki N."/>
            <person name="Clum A."/>
            <person name="Culley D."/>
            <person name="Crous P.W."/>
            <person name="Fauchery L."/>
            <person name="Girlanda M."/>
            <person name="Hayes R.D."/>
            <person name="Keri Z."/>
            <person name="LaButti K."/>
            <person name="Lipzen A."/>
            <person name="Lombard V."/>
            <person name="Magnuson J."/>
            <person name="Maillard F."/>
            <person name="Murat C."/>
            <person name="Nolan M."/>
            <person name="Ohm R.A."/>
            <person name="Pangilinan J."/>
            <person name="Pereira M.F."/>
            <person name="Perotto S."/>
            <person name="Peter M."/>
            <person name="Pfister S."/>
            <person name="Riley R."/>
            <person name="Sitrit Y."/>
            <person name="Stielow J.B."/>
            <person name="Szollosi G."/>
            <person name="Zifcakova L."/>
            <person name="Stursova M."/>
            <person name="Spatafora J.W."/>
            <person name="Tedersoo L."/>
            <person name="Vaario L.M."/>
            <person name="Yamada A."/>
            <person name="Yan M."/>
            <person name="Wang P."/>
            <person name="Xu J."/>
            <person name="Bruns T."/>
            <person name="Baldrian P."/>
            <person name="Vilgalys R."/>
            <person name="Dunand C."/>
            <person name="Henrissat B."/>
            <person name="Grigoriev I.V."/>
            <person name="Hibbett D."/>
            <person name="Nagy L.G."/>
            <person name="Martin F.M."/>
        </authorList>
    </citation>
    <scope>NUCLEOTIDE SEQUENCE</scope>
    <source>
        <strain evidence="2">BED1</strain>
    </source>
</reference>
<protein>
    <submittedName>
        <fullName evidence="2">Uncharacterized protein</fullName>
    </submittedName>
</protein>
<evidence type="ECO:0000313" key="2">
    <source>
        <dbReference type="EMBL" id="KAF8432119.1"/>
    </source>
</evidence>
<dbReference type="Proteomes" id="UP001194468">
    <property type="component" value="Unassembled WGS sequence"/>
</dbReference>
<keyword evidence="3" id="KW-1185">Reference proteome</keyword>
<feature type="compositionally biased region" description="Polar residues" evidence="1">
    <location>
        <begin position="27"/>
        <end position="44"/>
    </location>
</feature>
<name>A0AAD4BJB2_BOLED</name>
<accession>A0AAD4BJB2</accession>
<gene>
    <name evidence="2" type="ORF">L210DRAFT_933845</name>
</gene>
<evidence type="ECO:0000313" key="3">
    <source>
        <dbReference type="Proteomes" id="UP001194468"/>
    </source>
</evidence>
<dbReference type="EMBL" id="WHUW01000043">
    <property type="protein sequence ID" value="KAF8432119.1"/>
    <property type="molecule type" value="Genomic_DNA"/>
</dbReference>
<organism evidence="2 3">
    <name type="scientific">Boletus edulis BED1</name>
    <dbReference type="NCBI Taxonomy" id="1328754"/>
    <lineage>
        <taxon>Eukaryota</taxon>
        <taxon>Fungi</taxon>
        <taxon>Dikarya</taxon>
        <taxon>Basidiomycota</taxon>
        <taxon>Agaricomycotina</taxon>
        <taxon>Agaricomycetes</taxon>
        <taxon>Agaricomycetidae</taxon>
        <taxon>Boletales</taxon>
        <taxon>Boletineae</taxon>
        <taxon>Boletaceae</taxon>
        <taxon>Boletoideae</taxon>
        <taxon>Boletus</taxon>
    </lineage>
</organism>
<evidence type="ECO:0000256" key="1">
    <source>
        <dbReference type="SAM" id="MobiDB-lite"/>
    </source>
</evidence>